<sequence>MQWLLLVGSWVAVAIIVGGLMLSLKSNKVRLLNGVIGNLLLVMIFFSLTMTVIYINDRRLSSVFIVLLILILIPIIITYLLSGIMLLWNALIVWRHESHTLQNMLTLLIGLAIIVSPFVFGMIDKYFPSSIAAAITAVTDVIVLYVIFWFLNFLTSFFLSRIFRPSYDKQYIIVLGAGLIKGRTVTPLLAARIKRAKDFSDLQISKTGLAPVIVISGGQGPDEKVPESQAMKEYALSLGIDNDHIFMESKSKTTLQNMQFSKKILENNDIDLSKGLFATSDFHTYRAAGYARYVGLNINGLSAKTSHFFIPNALLREYAAILLSHKKFHIIALAVLIIFSIVQTTTHVIPHLF</sequence>
<keyword evidence="1" id="KW-1133">Transmembrane helix</keyword>
<dbReference type="GO" id="GO:0005886">
    <property type="term" value="C:plasma membrane"/>
    <property type="evidence" value="ECO:0007669"/>
    <property type="project" value="TreeGrafter"/>
</dbReference>
<feature type="transmembrane region" description="Helical" evidence="1">
    <location>
        <begin position="129"/>
        <end position="154"/>
    </location>
</feature>
<dbReference type="RefSeq" id="WP_010621225.1">
    <property type="nucleotide sequence ID" value="NZ_AZGF01000008.1"/>
</dbReference>
<dbReference type="InterPro" id="IPR051599">
    <property type="entry name" value="Cell_Envelope_Assoc"/>
</dbReference>
<dbReference type="eggNOG" id="COG1434">
    <property type="taxonomic scope" value="Bacteria"/>
</dbReference>
<dbReference type="Proteomes" id="UP000051820">
    <property type="component" value="Unassembled WGS sequence"/>
</dbReference>
<dbReference type="Pfam" id="PF02698">
    <property type="entry name" value="DUF218"/>
    <property type="match status" value="1"/>
</dbReference>
<dbReference type="PANTHER" id="PTHR30336:SF18">
    <property type="entry name" value="MEMBRANE PROTEIN"/>
    <property type="match status" value="1"/>
</dbReference>
<name>A0A0R1W428_9LACO</name>
<dbReference type="GO" id="GO:0043164">
    <property type="term" value="P:Gram-negative-bacterium-type cell wall biogenesis"/>
    <property type="evidence" value="ECO:0007669"/>
    <property type="project" value="TreeGrafter"/>
</dbReference>
<protein>
    <submittedName>
        <fullName evidence="3">Integral membrane protein</fullName>
    </submittedName>
</protein>
<feature type="transmembrane region" description="Helical" evidence="1">
    <location>
        <begin position="61"/>
        <end position="92"/>
    </location>
</feature>
<dbReference type="PANTHER" id="PTHR30336">
    <property type="entry name" value="INNER MEMBRANE PROTEIN, PROBABLE PERMEASE"/>
    <property type="match status" value="1"/>
</dbReference>
<feature type="transmembrane region" description="Helical" evidence="1">
    <location>
        <begin position="31"/>
        <end position="55"/>
    </location>
</feature>
<accession>A0A0R1W428</accession>
<evidence type="ECO:0000313" key="3">
    <source>
        <dbReference type="EMBL" id="KRM12423.1"/>
    </source>
</evidence>
<gene>
    <name evidence="3" type="ORF">FD16_GL002419</name>
</gene>
<keyword evidence="1" id="KW-0472">Membrane</keyword>
<dbReference type="EMBL" id="AZGF01000008">
    <property type="protein sequence ID" value="KRM12423.1"/>
    <property type="molecule type" value="Genomic_DNA"/>
</dbReference>
<proteinExistence type="predicted"/>
<keyword evidence="1" id="KW-0812">Transmembrane</keyword>
<reference evidence="3 4" key="1">
    <citation type="journal article" date="2015" name="Genome Announc.">
        <title>Expanding the biotechnology potential of lactobacilli through comparative genomics of 213 strains and associated genera.</title>
        <authorList>
            <person name="Sun Z."/>
            <person name="Harris H.M."/>
            <person name="McCann A."/>
            <person name="Guo C."/>
            <person name="Argimon S."/>
            <person name="Zhang W."/>
            <person name="Yang X."/>
            <person name="Jeffery I.B."/>
            <person name="Cooney J.C."/>
            <person name="Kagawa T.F."/>
            <person name="Liu W."/>
            <person name="Song Y."/>
            <person name="Salvetti E."/>
            <person name="Wrobel A."/>
            <person name="Rasinkangas P."/>
            <person name="Parkhill J."/>
            <person name="Rea M.C."/>
            <person name="O'Sullivan O."/>
            <person name="Ritari J."/>
            <person name="Douillard F.P."/>
            <person name="Paul Ross R."/>
            <person name="Yang R."/>
            <person name="Briner A.E."/>
            <person name="Felis G.E."/>
            <person name="de Vos W.M."/>
            <person name="Barrangou R."/>
            <person name="Klaenhammer T.R."/>
            <person name="Caufield P.W."/>
            <person name="Cui Y."/>
            <person name="Zhang H."/>
            <person name="O'Toole P.W."/>
        </authorList>
    </citation>
    <scope>NUCLEOTIDE SEQUENCE [LARGE SCALE GENOMIC DNA]</scope>
    <source>
        <strain evidence="3 4">DSM 5007</strain>
    </source>
</reference>
<dbReference type="GO" id="GO:0000270">
    <property type="term" value="P:peptidoglycan metabolic process"/>
    <property type="evidence" value="ECO:0007669"/>
    <property type="project" value="TreeGrafter"/>
</dbReference>
<dbReference type="OrthoDB" id="9782395at2"/>
<dbReference type="InterPro" id="IPR003848">
    <property type="entry name" value="DUF218"/>
</dbReference>
<feature type="domain" description="DUF218" evidence="2">
    <location>
        <begin position="170"/>
        <end position="319"/>
    </location>
</feature>
<evidence type="ECO:0000256" key="1">
    <source>
        <dbReference type="SAM" id="Phobius"/>
    </source>
</evidence>
<keyword evidence="4" id="KW-1185">Reference proteome</keyword>
<dbReference type="AlphaFoldDB" id="A0A0R1W428"/>
<comment type="caution">
    <text evidence="3">The sequence shown here is derived from an EMBL/GenBank/DDBJ whole genome shotgun (WGS) entry which is preliminary data.</text>
</comment>
<feature type="transmembrane region" description="Helical" evidence="1">
    <location>
        <begin position="6"/>
        <end position="24"/>
    </location>
</feature>
<dbReference type="InterPro" id="IPR014729">
    <property type="entry name" value="Rossmann-like_a/b/a_fold"/>
</dbReference>
<evidence type="ECO:0000313" key="4">
    <source>
        <dbReference type="Proteomes" id="UP000051820"/>
    </source>
</evidence>
<dbReference type="STRING" id="1423807.FD16_GL002419"/>
<dbReference type="PATRIC" id="fig|1423807.3.peg.2496"/>
<dbReference type="Gene3D" id="3.40.50.620">
    <property type="entry name" value="HUPs"/>
    <property type="match status" value="1"/>
</dbReference>
<evidence type="ECO:0000259" key="2">
    <source>
        <dbReference type="Pfam" id="PF02698"/>
    </source>
</evidence>
<organism evidence="3 4">
    <name type="scientific">Paucilactobacillus suebicus DSM 5007 = KCTC 3549</name>
    <dbReference type="NCBI Taxonomy" id="1423807"/>
    <lineage>
        <taxon>Bacteria</taxon>
        <taxon>Bacillati</taxon>
        <taxon>Bacillota</taxon>
        <taxon>Bacilli</taxon>
        <taxon>Lactobacillales</taxon>
        <taxon>Lactobacillaceae</taxon>
        <taxon>Paucilactobacillus</taxon>
    </lineage>
</organism>
<feature type="transmembrane region" description="Helical" evidence="1">
    <location>
        <begin position="330"/>
        <end position="349"/>
    </location>
</feature>
<feature type="transmembrane region" description="Helical" evidence="1">
    <location>
        <begin position="104"/>
        <end position="123"/>
    </location>
</feature>
<dbReference type="CDD" id="cd06259">
    <property type="entry name" value="YdcF-like"/>
    <property type="match status" value="1"/>
</dbReference>